<dbReference type="Pfam" id="PF01740">
    <property type="entry name" value="STAS"/>
    <property type="match status" value="1"/>
</dbReference>
<dbReference type="SUPFAM" id="SSF74924">
    <property type="entry name" value="Cap-Gly domain"/>
    <property type="match status" value="1"/>
</dbReference>
<dbReference type="SUPFAM" id="SSF56112">
    <property type="entry name" value="Protein kinase-like (PK-like)"/>
    <property type="match status" value="1"/>
</dbReference>
<keyword evidence="5" id="KW-0433">Leucine-rich repeat</keyword>
<comment type="subcellular location">
    <subcellularLocation>
        <location evidence="2">Cytoplasm</location>
    </subcellularLocation>
    <subcellularLocation>
        <location evidence="1">Membrane</location>
        <topology evidence="1">Multi-pass membrane protein</topology>
    </subcellularLocation>
</comment>
<feature type="transmembrane region" description="Helical" evidence="13">
    <location>
        <begin position="1057"/>
        <end position="1078"/>
    </location>
</feature>
<keyword evidence="8 13" id="KW-1133">Transmembrane helix</keyword>
<keyword evidence="7" id="KW-0677">Repeat</keyword>
<keyword evidence="11" id="KW-0547">Nucleotide-binding</keyword>
<evidence type="ECO:0000259" key="14">
    <source>
        <dbReference type="PROSITE" id="PS50011"/>
    </source>
</evidence>
<dbReference type="OrthoDB" id="409725at2759"/>
<dbReference type="InterPro" id="IPR029071">
    <property type="entry name" value="Ubiquitin-like_domsf"/>
</dbReference>
<dbReference type="GO" id="GO:0004672">
    <property type="term" value="F:protein kinase activity"/>
    <property type="evidence" value="ECO:0007669"/>
    <property type="project" value="InterPro"/>
</dbReference>
<dbReference type="SUPFAM" id="SSF51206">
    <property type="entry name" value="cAMP-binding domain-like"/>
    <property type="match status" value="1"/>
</dbReference>
<dbReference type="InterPro" id="IPR044079">
    <property type="entry name" value="Ubl_TBCE"/>
</dbReference>
<dbReference type="InterPro" id="IPR000719">
    <property type="entry name" value="Prot_kinase_dom"/>
</dbReference>
<dbReference type="PROSITE" id="PS50801">
    <property type="entry name" value="STAS"/>
    <property type="match status" value="1"/>
</dbReference>
<dbReference type="InterPro" id="IPR036859">
    <property type="entry name" value="CAP-Gly_dom_sf"/>
</dbReference>
<dbReference type="InterPro" id="IPR052706">
    <property type="entry name" value="Membrane-Transporter-like"/>
</dbReference>
<keyword evidence="4" id="KW-0963">Cytoplasm</keyword>
<dbReference type="PROSITE" id="PS50011">
    <property type="entry name" value="PROTEIN_KINASE_DOM"/>
    <property type="match status" value="1"/>
</dbReference>
<dbReference type="GO" id="GO:0005524">
    <property type="term" value="F:ATP binding"/>
    <property type="evidence" value="ECO:0007669"/>
    <property type="project" value="UniProtKB-UniRule"/>
</dbReference>
<feature type="binding site" evidence="11">
    <location>
        <position position="395"/>
    </location>
    <ligand>
        <name>ATP</name>
        <dbReference type="ChEBI" id="CHEBI:30616"/>
    </ligand>
</feature>
<comment type="similarity">
    <text evidence="3">Belongs to the TBCE family.</text>
</comment>
<keyword evidence="9 13" id="KW-0472">Membrane</keyword>
<dbReference type="Pfam" id="PF00027">
    <property type="entry name" value="cNMP_binding"/>
    <property type="match status" value="1"/>
</dbReference>
<evidence type="ECO:0000256" key="6">
    <source>
        <dbReference type="ARBA" id="ARBA00022692"/>
    </source>
</evidence>
<dbReference type="CDD" id="cd00038">
    <property type="entry name" value="CAP_ED"/>
    <property type="match status" value="1"/>
</dbReference>
<dbReference type="InterPro" id="IPR011009">
    <property type="entry name" value="Kinase-like_dom_sf"/>
</dbReference>
<dbReference type="PANTHER" id="PTHR43310:SF4">
    <property type="entry name" value="AFR304WP"/>
    <property type="match status" value="1"/>
</dbReference>
<dbReference type="SMART" id="SM00449">
    <property type="entry name" value="SPRY"/>
    <property type="match status" value="1"/>
</dbReference>
<dbReference type="Proteomes" id="UP000186817">
    <property type="component" value="Unassembled WGS sequence"/>
</dbReference>
<gene>
    <name evidence="17" type="primary">YGR125W</name>
    <name evidence="17" type="ORF">AK812_SmicGene27281</name>
</gene>
<evidence type="ECO:0000256" key="2">
    <source>
        <dbReference type="ARBA" id="ARBA00004496"/>
    </source>
</evidence>
<feature type="transmembrane region" description="Helical" evidence="13">
    <location>
        <begin position="1153"/>
        <end position="1170"/>
    </location>
</feature>
<dbReference type="Gene3D" id="3.10.20.90">
    <property type="entry name" value="Phosphatidylinositol 3-kinase Catalytic Subunit, Chain A, domain 1"/>
    <property type="match status" value="1"/>
</dbReference>
<feature type="domain" description="Cyclic nucleotide-binding" evidence="15">
    <location>
        <begin position="1485"/>
        <end position="1569"/>
    </location>
</feature>
<dbReference type="CDD" id="cd17044">
    <property type="entry name" value="Ubl_TBCE"/>
    <property type="match status" value="1"/>
</dbReference>
<feature type="transmembrane region" description="Helical" evidence="13">
    <location>
        <begin position="988"/>
        <end position="1006"/>
    </location>
</feature>
<dbReference type="GO" id="GO:0016020">
    <property type="term" value="C:membrane"/>
    <property type="evidence" value="ECO:0007669"/>
    <property type="project" value="UniProtKB-SubCell"/>
</dbReference>
<feature type="compositionally biased region" description="Basic and acidic residues" evidence="12">
    <location>
        <begin position="1945"/>
        <end position="1963"/>
    </location>
</feature>
<keyword evidence="11" id="KW-0067">ATP-binding</keyword>
<dbReference type="SMART" id="SM01052">
    <property type="entry name" value="CAP_GLY"/>
    <property type="match status" value="1"/>
</dbReference>
<feature type="transmembrane region" description="Helical" evidence="13">
    <location>
        <begin position="893"/>
        <end position="912"/>
    </location>
</feature>
<evidence type="ECO:0000256" key="8">
    <source>
        <dbReference type="ARBA" id="ARBA00022989"/>
    </source>
</evidence>
<feature type="region of interest" description="Disordered" evidence="12">
    <location>
        <begin position="1"/>
        <end position="21"/>
    </location>
</feature>
<keyword evidence="10" id="KW-0143">Chaperone</keyword>
<dbReference type="GO" id="GO:0005737">
    <property type="term" value="C:cytoplasm"/>
    <property type="evidence" value="ECO:0007669"/>
    <property type="project" value="UniProtKB-SubCell"/>
</dbReference>
<dbReference type="CDD" id="cd12885">
    <property type="entry name" value="SPRY_RanBP_like"/>
    <property type="match status" value="1"/>
</dbReference>
<evidence type="ECO:0000256" key="3">
    <source>
        <dbReference type="ARBA" id="ARBA00006286"/>
    </source>
</evidence>
<dbReference type="Gene3D" id="2.30.30.190">
    <property type="entry name" value="CAP Gly-rich-like domain"/>
    <property type="match status" value="1"/>
</dbReference>
<evidence type="ECO:0000259" key="15">
    <source>
        <dbReference type="PROSITE" id="PS50042"/>
    </source>
</evidence>
<evidence type="ECO:0000256" key="1">
    <source>
        <dbReference type="ARBA" id="ARBA00004141"/>
    </source>
</evidence>
<dbReference type="Pfam" id="PF01302">
    <property type="entry name" value="CAP_GLY"/>
    <property type="match status" value="1"/>
</dbReference>
<dbReference type="Gene3D" id="2.60.120.10">
    <property type="entry name" value="Jelly Rolls"/>
    <property type="match status" value="1"/>
</dbReference>
<dbReference type="PROSITE" id="PS50042">
    <property type="entry name" value="CNMP_BINDING_3"/>
    <property type="match status" value="1"/>
</dbReference>
<accession>A0A1Q9D7C8</accession>
<dbReference type="SMART" id="SM00220">
    <property type="entry name" value="S_TKc"/>
    <property type="match status" value="1"/>
</dbReference>
<keyword evidence="18" id="KW-1185">Reference proteome</keyword>
<dbReference type="InterPro" id="IPR032675">
    <property type="entry name" value="LRR_dom_sf"/>
</dbReference>
<dbReference type="CDD" id="cd07042">
    <property type="entry name" value="STAS_SulP_like_sulfate_transporter"/>
    <property type="match status" value="1"/>
</dbReference>
<dbReference type="EMBL" id="LSRX01000681">
    <property type="protein sequence ID" value="OLP91069.1"/>
    <property type="molecule type" value="Genomic_DNA"/>
</dbReference>
<dbReference type="SUPFAM" id="SSF52047">
    <property type="entry name" value="RNI-like"/>
    <property type="match status" value="2"/>
</dbReference>
<feature type="transmembrane region" description="Helical" evidence="13">
    <location>
        <begin position="1246"/>
        <end position="1277"/>
    </location>
</feature>
<evidence type="ECO:0000313" key="17">
    <source>
        <dbReference type="EMBL" id="OLP91069.1"/>
    </source>
</evidence>
<evidence type="ECO:0000313" key="18">
    <source>
        <dbReference type="Proteomes" id="UP000186817"/>
    </source>
</evidence>
<feature type="compositionally biased region" description="Basic and acidic residues" evidence="12">
    <location>
        <begin position="2326"/>
        <end position="2336"/>
    </location>
</feature>
<dbReference type="InterPro" id="IPR013320">
    <property type="entry name" value="ConA-like_dom_sf"/>
</dbReference>
<dbReference type="SMART" id="SM00100">
    <property type="entry name" value="cNMP"/>
    <property type="match status" value="1"/>
</dbReference>
<feature type="transmembrane region" description="Helical" evidence="13">
    <location>
        <begin position="956"/>
        <end position="976"/>
    </location>
</feature>
<sequence>MGHSASADSAECAAPGATAPSPSSLLWVRILTGSKLQTPTSLNGDSILKVCRWLLGHPHTWRLYVTVSVGRGQGQTEIVHVPTHGDVNFNHAPIPFILEDIVTYDPGLGPRASSLASMSLASTLLDRRIPEMTIKVYRVRRICQDALVSVARLPISTTELAGTSREHTISLANGCGMITVRCSFNCSVNDLPNLQSVLAYPRRHSLAKFAQALAQLLQGEDGLEILQRAVPKALHLPTEKVTSTMQSFLVSLCNQVSMLSDDESDREVMQRFAPLSRSIQDFIAECTHNSANVAALTEEWLCGTFSLCAQKAGGQKLASMNNYMIKEFLKQGERYPGMDHLVPIDSRGDTVADWLNSPPMVRRDFVPREAVLGKGMFGTVWRAMDLRSRQWYAVKRSNTSRQPTIAREREVTNHVLMNPHPCIVQIFGNHYIETGSCFSSLVMEFCAGGDLQDKVNEAHTDHGYRLPDQAVTWLGQIFLGLEHLHMVLGTLQRDLKPRNVVFSDDGRAKLTDFGMGRIGLVSTGAFTLQNCPPGSPAYVAPEVVLQKPYDFKADIYSFGVVCWNVLTGGVRDSGGDWSAPCYAFSSQNFANLANNHRLLEKHVKHPSRYNVQSAPSEASDFVLLLTKLDPEQRPDHGKIRSVRFMSSLGLPAPDARRSQIDEWIRNRERAKDKTERISITVAAPSHVLSTLSIKLDQAGEKCELKRTRASWTDTTISELQRLRLGLEWLQHRTTATFAALGMTYCSPSWVGLRARIGTNLVTVRWGPGVLQAPAKPGEAGYTDQANKAESVEVVGVEYDESLSVSAVSVFHRFMMCLLRMRGILPMLFMLAMDSGVADPLLELGSPASRSSRSALKMSMSCLQQVLAAGIAVLITVLDNFPYGFLVFPMAHELHGVGISMVLLSAAVAQAVFSCSSNLPEGLGCMIVENIPMLHSMALSVTTSLAERPDMILPTTLALYATASLATAVAFLLLGYFELERVFMILPKPVLMGCIGGMGIYIMAAGVEASTGISWAWSKAVFLDQAMQWPKILVLLVLELLLLNCLRLARGRDWESFVLPLFFLGLVPATWMALTVAGYSRELAQEDGWIFNDFPMLTTYHFQMLRPELVAWDIFPYQLPLLMGIVIFSCLHVPVNVPALAQATGREVDVNRELAAHGIANLIAACLGTLQNYMVYSSSLLYFKCGGGSRITGFIVSLVVLMIIPLASTVISFLPRVLAGVLLSHLGVELVWEALVETWPTLDVMEYIIAVSIACICTISFIYGLLIGLLCACIAFAAQAARSDPVRFAFYPGRGVRSRKLRSQLELRMLEDFDNRGGFMVLRLHGVLFFGNTHSLPKRVHDIQCKALILDFAQVVSIDSSAYSQLNALATSLHGKGIELLCSGLQHAAMHKVQRYPQLHAASFFSDMDSAVQRVEEIVLTLAPTPPSLLRTCPSARAAPWAAEASEADEVFFDEVCSCLLEPLGLLQPETSRALRGFFEFQRAGEGTVLWNPGDSSDFAFLLVSGHVGVLDAYCDRVGTESGPNFVECSVRGQFTGELNLFTGESRKNRVVATEDLSMWTVTRSSLLRMQQDALPLAFALQGIALRYAAHRMYLSMLDGHEGLGKHSGTYQGKTLFTCRDGHGSFAKVEKLELGMPIQRAIAEKYFAAALPEAAKKSTRQETLDAMDYMDSKGREKSMSVEFVGRYDIEQRQQRLEGFVEMSLAESALASRYPDEIWSGDWSLPNLKSLWLDKSLICEWADVAAICELCPNLEWLSLSRTRLRACQPGALPAPAHAPNGMSDRLVFKPFVCKVRTLILNGTGITWSDLLAVDALGMLVSVSADMEQLHVFEALPPDWTTFLDPCSFLALQSSSAGPFLNNRSIELYWSSICRCHLELIINADSSCTIEVRFDVDVDRLLQEGACSSEAESSFLPILLLQRHWKCLFRDLVGVAGHVQSAHARSNVSEKDPDQKNPGKEATEEKSEPEEEEQDLYPPVRLRPGSLRTTAGNELRCTLEELSFPLLPDARATPAVHSANLLREVVFSEDAFARCTSCHLASPLGGDRCVMAKHPLPWQGAVTAFPEEPRPQLPQLTLSRKQPVWAWRIARRPCAYYEVEIKRPVDRVVAAGDSPGAHCVSVGLALASIPLRGLCRQQAGWNQHSWALHGDDGQMYHGHGQGQRFNPLWINSCQGGTAKGYAADASRNDSEKHQGRGRMPKFSVGDVIGCGVCKLDAPGELGIFFALNGELLGVCFPVFATVEPRFYPCVGIDTPWDLSFNFGCEPFRLDLNKLQNLKHVYSPRYAATRWIDVSNRVMEFPISHWPSKVLLEAQELSLDSDPSDDHDDSSDRNTDHEQADGQDSASHTDTESPDLDAGPLGLDSGERLEQKNRTLARVMLVKKCLFPQLEHLHLSQNSLEEGIPTTLDDAEGNPDAPARRLQRLQSLVLDNNRISDWTVLRRAIAAFPSLQALHLNGNLLGESIEGLARAAADQTPRRLTALFLNENKLASWRSIGALSSYALLELKVQRIPLTDSGSPLASPMLLRQVLIALMPTLMRLNASEVTVKERTAAERYFLSIAHQTDSPLVQGLAESCNIQEHVERLRAIHGAVVGGDITEHSQASRSALSNALVEVSLRPVGAAIVEKPVTRKKVPHTMTVGELKRLAQLLFKQVPLDRLMLTLADDGLPFGVPLDDEARELGFFGIGDGAEIRVDDSADIPPPKT</sequence>
<dbReference type="SUPFAM" id="SSF54236">
    <property type="entry name" value="Ubiquitin-like"/>
    <property type="match status" value="1"/>
</dbReference>
<dbReference type="PROSITE" id="PS00107">
    <property type="entry name" value="PROTEIN_KINASE_ATP"/>
    <property type="match status" value="1"/>
</dbReference>
<feature type="domain" description="Protein kinase" evidence="14">
    <location>
        <begin position="366"/>
        <end position="645"/>
    </location>
</feature>
<evidence type="ECO:0000256" key="5">
    <source>
        <dbReference type="ARBA" id="ARBA00022614"/>
    </source>
</evidence>
<dbReference type="InterPro" id="IPR018490">
    <property type="entry name" value="cNMP-bd_dom_sf"/>
</dbReference>
<dbReference type="SUPFAM" id="SSF49899">
    <property type="entry name" value="Concanavalin A-like lectins/glucanases"/>
    <property type="match status" value="1"/>
</dbReference>
<evidence type="ECO:0000256" key="13">
    <source>
        <dbReference type="SAM" id="Phobius"/>
    </source>
</evidence>
<feature type="region of interest" description="Disordered" evidence="12">
    <location>
        <begin position="2314"/>
        <end position="2362"/>
    </location>
</feature>
<dbReference type="InterPro" id="IPR002645">
    <property type="entry name" value="STAS_dom"/>
</dbReference>
<evidence type="ECO:0000256" key="9">
    <source>
        <dbReference type="ARBA" id="ARBA00023136"/>
    </source>
</evidence>
<evidence type="ECO:0000256" key="7">
    <source>
        <dbReference type="ARBA" id="ARBA00022737"/>
    </source>
</evidence>
<feature type="transmembrane region" description="Helical" evidence="13">
    <location>
        <begin position="865"/>
        <end position="887"/>
    </location>
</feature>
<dbReference type="InterPro" id="IPR043136">
    <property type="entry name" value="B30.2/SPRY_sf"/>
</dbReference>
<dbReference type="Gene3D" id="3.80.10.10">
    <property type="entry name" value="Ribonuclease Inhibitor"/>
    <property type="match status" value="1"/>
</dbReference>
<evidence type="ECO:0000256" key="4">
    <source>
        <dbReference type="ARBA" id="ARBA00022490"/>
    </source>
</evidence>
<dbReference type="Pfam" id="PF00069">
    <property type="entry name" value="Pkinase"/>
    <property type="match status" value="1"/>
</dbReference>
<keyword evidence="6 13" id="KW-0812">Transmembrane</keyword>
<comment type="caution">
    <text evidence="17">The sequence shown here is derived from an EMBL/GenBank/DDBJ whole genome shotgun (WGS) entry which is preliminary data.</text>
</comment>
<dbReference type="SUPFAM" id="SSF52091">
    <property type="entry name" value="SpoIIaa-like"/>
    <property type="match status" value="1"/>
</dbReference>
<organism evidence="17 18">
    <name type="scientific">Symbiodinium microadriaticum</name>
    <name type="common">Dinoflagellate</name>
    <name type="synonym">Zooxanthella microadriatica</name>
    <dbReference type="NCBI Taxonomy" id="2951"/>
    <lineage>
        <taxon>Eukaryota</taxon>
        <taxon>Sar</taxon>
        <taxon>Alveolata</taxon>
        <taxon>Dinophyceae</taxon>
        <taxon>Suessiales</taxon>
        <taxon>Symbiodiniaceae</taxon>
        <taxon>Symbiodinium</taxon>
    </lineage>
</organism>
<dbReference type="Gene3D" id="3.30.750.24">
    <property type="entry name" value="STAS domain"/>
    <property type="match status" value="1"/>
</dbReference>
<dbReference type="InterPro" id="IPR003877">
    <property type="entry name" value="SPRY_dom"/>
</dbReference>
<reference evidence="17 18" key="1">
    <citation type="submission" date="2016-02" db="EMBL/GenBank/DDBJ databases">
        <title>Genome analysis of coral dinoflagellate symbionts highlights evolutionary adaptations to a symbiotic lifestyle.</title>
        <authorList>
            <person name="Aranda M."/>
            <person name="Li Y."/>
            <person name="Liew Y.J."/>
            <person name="Baumgarten S."/>
            <person name="Simakov O."/>
            <person name="Wilson M."/>
            <person name="Piel J."/>
            <person name="Ashoor H."/>
            <person name="Bougouffa S."/>
            <person name="Bajic V.B."/>
            <person name="Ryu T."/>
            <person name="Ravasi T."/>
            <person name="Bayer T."/>
            <person name="Micklem G."/>
            <person name="Kim H."/>
            <person name="Bhak J."/>
            <person name="Lajeunesse T.C."/>
            <person name="Voolstra C.R."/>
        </authorList>
    </citation>
    <scope>NUCLEOTIDE SEQUENCE [LARGE SCALE GENOMIC DNA]</scope>
    <source>
        <strain evidence="17 18">CCMP2467</strain>
    </source>
</reference>
<evidence type="ECO:0000256" key="11">
    <source>
        <dbReference type="PROSITE-ProRule" id="PRU10141"/>
    </source>
</evidence>
<dbReference type="InterPro" id="IPR000938">
    <property type="entry name" value="CAP-Gly_domain"/>
</dbReference>
<dbReference type="InterPro" id="IPR011547">
    <property type="entry name" value="SLC26A/SulP_dom"/>
</dbReference>
<evidence type="ECO:0000256" key="12">
    <source>
        <dbReference type="SAM" id="MobiDB-lite"/>
    </source>
</evidence>
<dbReference type="Pfam" id="PF00916">
    <property type="entry name" value="Sulfate_transp"/>
    <property type="match status" value="1"/>
</dbReference>
<protein>
    <submittedName>
        <fullName evidence="17">Putative vacuolar membrane protein</fullName>
    </submittedName>
</protein>
<feature type="transmembrane region" description="Helical" evidence="13">
    <location>
        <begin position="1190"/>
        <end position="1209"/>
    </location>
</feature>
<dbReference type="InterPro" id="IPR000595">
    <property type="entry name" value="cNMP-bd_dom"/>
</dbReference>
<dbReference type="CDD" id="cd14014">
    <property type="entry name" value="STKc_PknB_like"/>
    <property type="match status" value="1"/>
</dbReference>
<dbReference type="Gene3D" id="1.10.510.10">
    <property type="entry name" value="Transferase(Phosphotransferase) domain 1"/>
    <property type="match status" value="1"/>
</dbReference>
<dbReference type="InterPro" id="IPR017441">
    <property type="entry name" value="Protein_kinase_ATP_BS"/>
</dbReference>
<feature type="transmembrane region" description="Helical" evidence="13">
    <location>
        <begin position="1026"/>
        <end position="1045"/>
    </location>
</feature>
<name>A0A1Q9D7C8_SYMMI</name>
<evidence type="ECO:0000256" key="10">
    <source>
        <dbReference type="ARBA" id="ARBA00023186"/>
    </source>
</evidence>
<feature type="transmembrane region" description="Helical" evidence="13">
    <location>
        <begin position="1113"/>
        <end position="1132"/>
    </location>
</feature>
<evidence type="ECO:0000259" key="16">
    <source>
        <dbReference type="PROSITE" id="PS50801"/>
    </source>
</evidence>
<dbReference type="Pfam" id="PF00622">
    <property type="entry name" value="SPRY"/>
    <property type="match status" value="1"/>
</dbReference>
<dbReference type="PANTHER" id="PTHR43310">
    <property type="entry name" value="SULFATE TRANSPORTER YBAR-RELATED"/>
    <property type="match status" value="1"/>
</dbReference>
<proteinExistence type="inferred from homology"/>
<feature type="domain" description="STAS" evidence="16">
    <location>
        <begin position="1308"/>
        <end position="1414"/>
    </location>
</feature>
<dbReference type="InterPro" id="IPR044736">
    <property type="entry name" value="Gid1/RanBPM/SPLA_SPRY"/>
</dbReference>
<dbReference type="InterPro" id="IPR036513">
    <property type="entry name" value="STAS_dom_sf"/>
</dbReference>
<dbReference type="InterPro" id="IPR014710">
    <property type="entry name" value="RmlC-like_jellyroll"/>
</dbReference>
<feature type="region of interest" description="Disordered" evidence="12">
    <location>
        <begin position="1940"/>
        <end position="1984"/>
    </location>
</feature>
<dbReference type="Gene3D" id="2.60.120.920">
    <property type="match status" value="1"/>
</dbReference>